<dbReference type="EMBL" id="JAIVGD010000018">
    <property type="protein sequence ID" value="KAH0754174.1"/>
    <property type="molecule type" value="Genomic_DNA"/>
</dbReference>
<dbReference type="Gene3D" id="1.10.10.60">
    <property type="entry name" value="Homeodomain-like"/>
    <property type="match status" value="1"/>
</dbReference>
<proteinExistence type="predicted"/>
<accession>A0ABQ7UQY6</accession>
<evidence type="ECO:0000313" key="3">
    <source>
        <dbReference type="Proteomes" id="UP000826656"/>
    </source>
</evidence>
<gene>
    <name evidence="2" type="ORF">KY290_024444</name>
</gene>
<dbReference type="Proteomes" id="UP000826656">
    <property type="component" value="Unassembled WGS sequence"/>
</dbReference>
<dbReference type="PANTHER" id="PTHR44042:SF67">
    <property type="entry name" value="MYB-LIKE PROTEIN I"/>
    <property type="match status" value="1"/>
</dbReference>
<evidence type="ECO:0000313" key="2">
    <source>
        <dbReference type="EMBL" id="KAH0754174.1"/>
    </source>
</evidence>
<name>A0ABQ7UQY6_SOLTU</name>
<dbReference type="InterPro" id="IPR009057">
    <property type="entry name" value="Homeodomain-like_sf"/>
</dbReference>
<sequence>MSTKQKCYSSFWTRDEDKIFENTLAIYSKDINLLTKIQEALPGKSLDDILDHYNILVEDVKAIESGLVPLPNYPKMQGDSSKKSSKADVERKRGTPWTEEEHRTPMQVATHSQKFFKRLNATKKGNRKPRAKASVLDITSVDVEVAGTSQVRNTVDMIGHACRGSQTLPTTNNESMLPGERTNAEQMIAVAGGESSDHNVALINGMNSLFPYAYDEFIIGIDDLIMEQEDVNEPENNVVAPAQLPPGIPSSSFGTIGDKGFFDLDDLFPDQV</sequence>
<feature type="compositionally biased region" description="Basic and acidic residues" evidence="1">
    <location>
        <begin position="80"/>
        <end position="104"/>
    </location>
</feature>
<dbReference type="SUPFAM" id="SSF46689">
    <property type="entry name" value="Homeodomain-like"/>
    <property type="match status" value="1"/>
</dbReference>
<keyword evidence="3" id="KW-1185">Reference proteome</keyword>
<dbReference type="PANTHER" id="PTHR44042">
    <property type="entry name" value="DUPLICATED HOMEODOMAIN-LIKE SUPERFAMILY PROTEIN-RELATED"/>
    <property type="match status" value="1"/>
</dbReference>
<protein>
    <submittedName>
        <fullName evidence="2">Uncharacterized protein</fullName>
    </submittedName>
</protein>
<feature type="region of interest" description="Disordered" evidence="1">
    <location>
        <begin position="71"/>
        <end position="107"/>
    </location>
</feature>
<organism evidence="2 3">
    <name type="scientific">Solanum tuberosum</name>
    <name type="common">Potato</name>
    <dbReference type="NCBI Taxonomy" id="4113"/>
    <lineage>
        <taxon>Eukaryota</taxon>
        <taxon>Viridiplantae</taxon>
        <taxon>Streptophyta</taxon>
        <taxon>Embryophyta</taxon>
        <taxon>Tracheophyta</taxon>
        <taxon>Spermatophyta</taxon>
        <taxon>Magnoliopsida</taxon>
        <taxon>eudicotyledons</taxon>
        <taxon>Gunneridae</taxon>
        <taxon>Pentapetalae</taxon>
        <taxon>asterids</taxon>
        <taxon>lamiids</taxon>
        <taxon>Solanales</taxon>
        <taxon>Solanaceae</taxon>
        <taxon>Solanoideae</taxon>
        <taxon>Solaneae</taxon>
        <taxon>Solanum</taxon>
    </lineage>
</organism>
<comment type="caution">
    <text evidence="2">The sequence shown here is derived from an EMBL/GenBank/DDBJ whole genome shotgun (WGS) entry which is preliminary data.</text>
</comment>
<evidence type="ECO:0000256" key="1">
    <source>
        <dbReference type="SAM" id="MobiDB-lite"/>
    </source>
</evidence>
<reference evidence="2 3" key="1">
    <citation type="journal article" date="2021" name="bioRxiv">
        <title>Chromosome-scale and haplotype-resolved genome assembly of a tetraploid potato cultivar.</title>
        <authorList>
            <person name="Sun H."/>
            <person name="Jiao W.-B."/>
            <person name="Krause K."/>
            <person name="Campoy J.A."/>
            <person name="Goel M."/>
            <person name="Folz-Donahue K."/>
            <person name="Kukat C."/>
            <person name="Huettel B."/>
            <person name="Schneeberger K."/>
        </authorList>
    </citation>
    <scope>NUCLEOTIDE SEQUENCE [LARGE SCALE GENOMIC DNA]</scope>
    <source>
        <strain evidence="2">SolTubOtavaFocal</strain>
        <tissue evidence="2">Leaves</tissue>
    </source>
</reference>